<dbReference type="SUPFAM" id="SSF52540">
    <property type="entry name" value="P-loop containing nucleoside triphosphate hydrolases"/>
    <property type="match status" value="1"/>
</dbReference>
<proteinExistence type="predicted"/>
<keyword evidence="2" id="KW-1185">Reference proteome</keyword>
<dbReference type="EMBL" id="KE164200">
    <property type="protein sequence ID" value="EPQ15932.1"/>
    <property type="molecule type" value="Genomic_DNA"/>
</dbReference>
<protein>
    <submittedName>
        <fullName evidence="1">Bile salt export pump</fullName>
    </submittedName>
</protein>
<dbReference type="Gene3D" id="3.40.50.300">
    <property type="entry name" value="P-loop containing nucleotide triphosphate hydrolases"/>
    <property type="match status" value="1"/>
</dbReference>
<evidence type="ECO:0000313" key="1">
    <source>
        <dbReference type="EMBL" id="EPQ15932.1"/>
    </source>
</evidence>
<feature type="non-terminal residue" evidence="1">
    <location>
        <position position="1"/>
    </location>
</feature>
<evidence type="ECO:0000313" key="2">
    <source>
        <dbReference type="Proteomes" id="UP000052978"/>
    </source>
</evidence>
<name>S7Q570_MYOBR</name>
<gene>
    <name evidence="1" type="ORF">D623_10009114</name>
</gene>
<organism evidence="1 2">
    <name type="scientific">Myotis brandtii</name>
    <name type="common">Brandt's bat</name>
    <dbReference type="NCBI Taxonomy" id="109478"/>
    <lineage>
        <taxon>Eukaryota</taxon>
        <taxon>Metazoa</taxon>
        <taxon>Chordata</taxon>
        <taxon>Craniata</taxon>
        <taxon>Vertebrata</taxon>
        <taxon>Euteleostomi</taxon>
        <taxon>Mammalia</taxon>
        <taxon>Eutheria</taxon>
        <taxon>Laurasiatheria</taxon>
        <taxon>Chiroptera</taxon>
        <taxon>Yangochiroptera</taxon>
        <taxon>Vespertilionidae</taxon>
        <taxon>Myotis</taxon>
    </lineage>
</organism>
<dbReference type="InterPro" id="IPR027417">
    <property type="entry name" value="P-loop_NTPase"/>
</dbReference>
<accession>S7Q570</accession>
<reference evidence="1 2" key="1">
    <citation type="journal article" date="2013" name="Nat. Commun.">
        <title>Genome analysis reveals insights into physiology and longevity of the Brandt's bat Myotis brandtii.</title>
        <authorList>
            <person name="Seim I."/>
            <person name="Fang X."/>
            <person name="Xiong Z."/>
            <person name="Lobanov A.V."/>
            <person name="Huang Z."/>
            <person name="Ma S."/>
            <person name="Feng Y."/>
            <person name="Turanov A.A."/>
            <person name="Zhu Y."/>
            <person name="Lenz T.L."/>
            <person name="Gerashchenko M.V."/>
            <person name="Fan D."/>
            <person name="Hee Yim S."/>
            <person name="Yao X."/>
            <person name="Jordan D."/>
            <person name="Xiong Y."/>
            <person name="Ma Y."/>
            <person name="Lyapunov A.N."/>
            <person name="Chen G."/>
            <person name="Kulakova O.I."/>
            <person name="Sun Y."/>
            <person name="Lee S.G."/>
            <person name="Bronson R.T."/>
            <person name="Moskalev A.A."/>
            <person name="Sunyaev S.R."/>
            <person name="Zhang G."/>
            <person name="Krogh A."/>
            <person name="Wang J."/>
            <person name="Gladyshev V.N."/>
        </authorList>
    </citation>
    <scope>NUCLEOTIDE SEQUENCE [LARGE SCALE GENOMIC DNA]</scope>
</reference>
<sequence length="52" mass="5585">VHVTLDKAKGRTCITIAHRLPTIQDSNIIGVMSQGTVIEKGTHKGAFCKLVP</sequence>
<dbReference type="AlphaFoldDB" id="S7Q570"/>
<dbReference type="Proteomes" id="UP000052978">
    <property type="component" value="Unassembled WGS sequence"/>
</dbReference>